<dbReference type="EMBL" id="OV696704">
    <property type="protein sequence ID" value="CAH1251777.1"/>
    <property type="molecule type" value="Genomic_DNA"/>
</dbReference>
<dbReference type="OrthoDB" id="7668649at2759"/>
<dbReference type="PANTHER" id="PTHR14296:SF3">
    <property type="entry name" value="DIKAR, ISOFORM F"/>
    <property type="match status" value="1"/>
</dbReference>
<gene>
    <name evidence="2" type="primary">Hypp9156</name>
    <name evidence="2" type="ORF">BLAG_LOCUS12063</name>
</gene>
<evidence type="ECO:0000313" key="3">
    <source>
        <dbReference type="Proteomes" id="UP000838412"/>
    </source>
</evidence>
<evidence type="ECO:0000313" key="2">
    <source>
        <dbReference type="EMBL" id="CAH1251777.1"/>
    </source>
</evidence>
<dbReference type="Proteomes" id="UP000838412">
    <property type="component" value="Chromosome 19"/>
</dbReference>
<accession>A0A8K0EG29</accession>
<dbReference type="GO" id="GO:0031213">
    <property type="term" value="C:RSF complex"/>
    <property type="evidence" value="ECO:0007669"/>
    <property type="project" value="InterPro"/>
</dbReference>
<feature type="region of interest" description="Disordered" evidence="1">
    <location>
        <begin position="310"/>
        <end position="337"/>
    </location>
</feature>
<keyword evidence="3" id="KW-1185">Reference proteome</keyword>
<protein>
    <submittedName>
        <fullName evidence="2">Hypp9156 protein</fullName>
    </submittedName>
</protein>
<dbReference type="GO" id="GO:0006355">
    <property type="term" value="P:regulation of DNA-templated transcription"/>
    <property type="evidence" value="ECO:0007669"/>
    <property type="project" value="InterPro"/>
</dbReference>
<dbReference type="PANTHER" id="PTHR14296">
    <property type="entry name" value="REMODELING AND SPACING FACTOR 1"/>
    <property type="match status" value="1"/>
</dbReference>
<feature type="region of interest" description="Disordered" evidence="1">
    <location>
        <begin position="357"/>
        <end position="379"/>
    </location>
</feature>
<dbReference type="AlphaFoldDB" id="A0A8K0EG29"/>
<feature type="region of interest" description="Disordered" evidence="1">
    <location>
        <begin position="268"/>
        <end position="294"/>
    </location>
</feature>
<proteinExistence type="predicted"/>
<name>A0A8K0EG29_BRALA</name>
<reference evidence="2" key="1">
    <citation type="submission" date="2022-01" db="EMBL/GenBank/DDBJ databases">
        <authorList>
            <person name="Braso-Vives M."/>
        </authorList>
    </citation>
    <scope>NUCLEOTIDE SEQUENCE</scope>
</reference>
<dbReference type="InterPro" id="IPR028938">
    <property type="entry name" value="Rsf1-like"/>
</dbReference>
<organism evidence="2 3">
    <name type="scientific">Branchiostoma lanceolatum</name>
    <name type="common">Common lancelet</name>
    <name type="synonym">Amphioxus lanceolatum</name>
    <dbReference type="NCBI Taxonomy" id="7740"/>
    <lineage>
        <taxon>Eukaryota</taxon>
        <taxon>Metazoa</taxon>
        <taxon>Chordata</taxon>
        <taxon>Cephalochordata</taxon>
        <taxon>Leptocardii</taxon>
        <taxon>Amphioxiformes</taxon>
        <taxon>Branchiostomatidae</taxon>
        <taxon>Branchiostoma</taxon>
    </lineage>
</organism>
<sequence length="479" mass="53181">MHCTTGILTAQPEVRQDLRGAWELVYQYKPEVRQDLRGAWELVQVAQFLRLFRYKFGFADINTQRLEAELRQRESVPIADTLARLLRYLFTRTDIRLGSWEADVKRVLSETGSQWKPFASGAQFADMEPYHRLVFLKGVADHVFEEKVEELSEYLDETYDPEDMRAVPIGQDSLKNTYWYFDDLRLYKESVGRKGEKWEYLRLYKETVGRKGEKWECVCSSLKEWTSFVKKFRKSSHPQEKELYEFLHGQLLPLILGPLQTLEGISQVIPPPAATSDPGAATDPGGDLSGNPPLQLLPLILGPLQNLEGISQVTPPPAANSDPGAATEPGGDLSGNPPLQLLPLILGPLQTLEGISQVTPPPAANSDPGAATDPGGDLSGNPPLQLLPLILGPLQNLEGISQLLPLILGPLQTLEGISQVTPPLTTPSNYPPTHTHTGNPPLQLLPLILGPLQTLEGISQDADRRRFETAEFLRREDEG</sequence>
<evidence type="ECO:0000256" key="1">
    <source>
        <dbReference type="SAM" id="MobiDB-lite"/>
    </source>
</evidence>